<dbReference type="EnsemblMetazoa" id="SMAR003162-RA">
    <property type="protein sequence ID" value="SMAR003162-PA"/>
    <property type="gene ID" value="SMAR003162"/>
</dbReference>
<dbReference type="EMBL" id="AFFK01018203">
    <property type="status" value="NOT_ANNOTATED_CDS"/>
    <property type="molecule type" value="Genomic_DNA"/>
</dbReference>
<dbReference type="InterPro" id="IPR001806">
    <property type="entry name" value="Small_GTPase"/>
</dbReference>
<dbReference type="STRING" id="126957.T1IQ54"/>
<evidence type="ECO:0000256" key="2">
    <source>
        <dbReference type="ARBA" id="ARBA00023134"/>
    </source>
</evidence>
<dbReference type="OMA" id="HHDCDIV"/>
<organism evidence="3 4">
    <name type="scientific">Strigamia maritima</name>
    <name type="common">European centipede</name>
    <name type="synonym">Geophilus maritimus</name>
    <dbReference type="NCBI Taxonomy" id="126957"/>
    <lineage>
        <taxon>Eukaryota</taxon>
        <taxon>Metazoa</taxon>
        <taxon>Ecdysozoa</taxon>
        <taxon>Arthropoda</taxon>
        <taxon>Myriapoda</taxon>
        <taxon>Chilopoda</taxon>
        <taxon>Pleurostigmophora</taxon>
        <taxon>Geophilomorpha</taxon>
        <taxon>Linotaeniidae</taxon>
        <taxon>Strigamia</taxon>
    </lineage>
</organism>
<keyword evidence="2" id="KW-0342">GTP-binding</keyword>
<dbReference type="PROSITE" id="PS51419">
    <property type="entry name" value="RAB"/>
    <property type="match status" value="1"/>
</dbReference>
<dbReference type="InterPro" id="IPR005225">
    <property type="entry name" value="Small_GTP-bd"/>
</dbReference>
<evidence type="ECO:0000313" key="4">
    <source>
        <dbReference type="Proteomes" id="UP000014500"/>
    </source>
</evidence>
<keyword evidence="4" id="KW-1185">Reference proteome</keyword>
<dbReference type="HOGENOM" id="CLU_041217_10_6_1"/>
<dbReference type="SMART" id="SM00174">
    <property type="entry name" value="RHO"/>
    <property type="match status" value="1"/>
</dbReference>
<dbReference type="Proteomes" id="UP000014500">
    <property type="component" value="Unassembled WGS sequence"/>
</dbReference>
<dbReference type="eggNOG" id="KOG0095">
    <property type="taxonomic scope" value="Eukaryota"/>
</dbReference>
<dbReference type="NCBIfam" id="TIGR00231">
    <property type="entry name" value="small_GTP"/>
    <property type="match status" value="1"/>
</dbReference>
<dbReference type="CDD" id="cd00154">
    <property type="entry name" value="Rab"/>
    <property type="match status" value="1"/>
</dbReference>
<dbReference type="EnsemblMetazoa" id="SMAR004188-RA">
    <property type="protein sequence ID" value="SMAR004188-PA"/>
    <property type="gene ID" value="SMAR004188"/>
</dbReference>
<evidence type="ECO:0000256" key="1">
    <source>
        <dbReference type="ARBA" id="ARBA00022741"/>
    </source>
</evidence>
<dbReference type="PRINTS" id="PR00449">
    <property type="entry name" value="RASTRNSFRMNG"/>
</dbReference>
<sequence length="207" mass="23659">MPGESSVDFTFKVVLLGDINVGKTSIFQRYRDGTFQDYRRTTTGIDSCTKIKQFENTKIAAVLWDTAGTEKFRTVTQNYYRNSNACLLVYSIDEPDSLACLGQWVNDANTYSESAIKILVGNKTDKRNLVDHRKVEEFATHHNCDLIFQVSAKRGEGIDEMFTTLAHKLLEREMRKRQSVSLFENEAYDILTPKLTDKIKLNESCCT</sequence>
<dbReference type="SUPFAM" id="SSF52540">
    <property type="entry name" value="P-loop containing nucleoside triphosphate hydrolases"/>
    <property type="match status" value="1"/>
</dbReference>
<dbReference type="AlphaFoldDB" id="T1IQ54"/>
<proteinExistence type="predicted"/>
<dbReference type="SMART" id="SM00175">
    <property type="entry name" value="RAB"/>
    <property type="match status" value="1"/>
</dbReference>
<protein>
    <submittedName>
        <fullName evidence="3">Uncharacterized protein</fullName>
    </submittedName>
</protein>
<dbReference type="EMBL" id="JH431448">
    <property type="status" value="NOT_ANNOTATED_CDS"/>
    <property type="molecule type" value="Genomic_DNA"/>
</dbReference>
<reference evidence="4" key="1">
    <citation type="submission" date="2011-05" db="EMBL/GenBank/DDBJ databases">
        <authorList>
            <person name="Richards S.R."/>
            <person name="Qu J."/>
            <person name="Jiang H."/>
            <person name="Jhangiani S.N."/>
            <person name="Agravi P."/>
            <person name="Goodspeed R."/>
            <person name="Gross S."/>
            <person name="Mandapat C."/>
            <person name="Jackson L."/>
            <person name="Mathew T."/>
            <person name="Pu L."/>
            <person name="Thornton R."/>
            <person name="Saada N."/>
            <person name="Wilczek-Boney K.B."/>
            <person name="Lee S."/>
            <person name="Kovar C."/>
            <person name="Wu Y."/>
            <person name="Scherer S.E."/>
            <person name="Worley K.C."/>
            <person name="Muzny D.M."/>
            <person name="Gibbs R."/>
        </authorList>
    </citation>
    <scope>NUCLEOTIDE SEQUENCE</scope>
    <source>
        <strain evidence="4">Brora</strain>
    </source>
</reference>
<dbReference type="FunFam" id="3.40.50.300:FF:001329">
    <property type="entry name" value="Small GTP-binding protein, putative"/>
    <property type="match status" value="1"/>
</dbReference>
<dbReference type="InterPro" id="IPR050227">
    <property type="entry name" value="Rab"/>
</dbReference>
<dbReference type="SMART" id="SM00173">
    <property type="entry name" value="RAS"/>
    <property type="match status" value="1"/>
</dbReference>
<accession>T1IQ54</accession>
<name>T1IQ54_STRMM</name>
<dbReference type="GO" id="GO:0005525">
    <property type="term" value="F:GTP binding"/>
    <property type="evidence" value="ECO:0007669"/>
    <property type="project" value="UniProtKB-KW"/>
</dbReference>
<dbReference type="GO" id="GO:0003924">
    <property type="term" value="F:GTPase activity"/>
    <property type="evidence" value="ECO:0007669"/>
    <property type="project" value="InterPro"/>
</dbReference>
<keyword evidence="1" id="KW-0547">Nucleotide-binding</keyword>
<reference evidence="3" key="2">
    <citation type="submission" date="2015-02" db="UniProtKB">
        <authorList>
            <consortium name="EnsemblMetazoa"/>
        </authorList>
    </citation>
    <scope>IDENTIFICATION</scope>
</reference>
<dbReference type="Pfam" id="PF00071">
    <property type="entry name" value="Ras"/>
    <property type="match status" value="1"/>
</dbReference>
<dbReference type="PANTHER" id="PTHR47977">
    <property type="entry name" value="RAS-RELATED PROTEIN RAB"/>
    <property type="match status" value="1"/>
</dbReference>
<dbReference type="Gene3D" id="3.40.50.300">
    <property type="entry name" value="P-loop containing nucleotide triphosphate hydrolases"/>
    <property type="match status" value="1"/>
</dbReference>
<evidence type="ECO:0000313" key="3">
    <source>
        <dbReference type="EnsemblMetazoa" id="SMAR003162-PA"/>
    </source>
</evidence>
<dbReference type="InterPro" id="IPR027417">
    <property type="entry name" value="P-loop_NTPase"/>
</dbReference>
<dbReference type="PROSITE" id="PS51421">
    <property type="entry name" value="RAS"/>
    <property type="match status" value="1"/>
</dbReference>